<accession>D8M2K2</accession>
<proteinExistence type="predicted"/>
<name>D8M2K2_BLAHO</name>
<reference evidence="1" key="1">
    <citation type="submission" date="2010-02" db="EMBL/GenBank/DDBJ databases">
        <title>Sequencing and annotation of the Blastocystis hominis genome.</title>
        <authorList>
            <person name="Wincker P."/>
        </authorList>
    </citation>
    <scope>NUCLEOTIDE SEQUENCE</scope>
    <source>
        <strain evidence="1">Singapore isolate B</strain>
    </source>
</reference>
<dbReference type="Proteomes" id="UP000008312">
    <property type="component" value="Unassembled WGS sequence"/>
</dbReference>
<dbReference type="RefSeq" id="XP_012896339.1">
    <property type="nucleotide sequence ID" value="XM_013040885.1"/>
</dbReference>
<evidence type="ECO:0000313" key="1">
    <source>
        <dbReference type="EMBL" id="CBK22291.2"/>
    </source>
</evidence>
<dbReference type="InParanoid" id="D8M2K2"/>
<sequence length="95" mass="10382">MIWLDLPSLQSIELGQSALSGQQKDTSSSLIMRNLPSLAFFTSQGNSLQNLKQLTLENIPSLRTVRLPCSFQGVQSKIVSNVSSELIDLFGKGTQ</sequence>
<dbReference type="EMBL" id="FN668649">
    <property type="protein sequence ID" value="CBK22291.2"/>
    <property type="molecule type" value="Genomic_DNA"/>
</dbReference>
<gene>
    <name evidence="1" type="ORF">GSBLH_T00002341001</name>
</gene>
<protein>
    <submittedName>
        <fullName evidence="1">Uncharacterized protein</fullName>
    </submittedName>
</protein>
<evidence type="ECO:0000313" key="2">
    <source>
        <dbReference type="Proteomes" id="UP000008312"/>
    </source>
</evidence>
<keyword evidence="2" id="KW-1185">Reference proteome</keyword>
<dbReference type="AlphaFoldDB" id="D8M2K2"/>
<dbReference type="GeneID" id="24919518"/>
<organism evidence="1">
    <name type="scientific">Blastocystis hominis</name>
    <dbReference type="NCBI Taxonomy" id="12968"/>
    <lineage>
        <taxon>Eukaryota</taxon>
        <taxon>Sar</taxon>
        <taxon>Stramenopiles</taxon>
        <taxon>Bigyra</taxon>
        <taxon>Opalozoa</taxon>
        <taxon>Opalinata</taxon>
        <taxon>Blastocystidae</taxon>
        <taxon>Blastocystis</taxon>
    </lineage>
</organism>